<gene>
    <name evidence="4" type="ORF">RND81_07G189800</name>
</gene>
<evidence type="ECO:0000256" key="1">
    <source>
        <dbReference type="SAM" id="MobiDB-lite"/>
    </source>
</evidence>
<evidence type="ECO:0000259" key="3">
    <source>
        <dbReference type="Pfam" id="PF24925"/>
    </source>
</evidence>
<organism evidence="4 5">
    <name type="scientific">Saponaria officinalis</name>
    <name type="common">Common soapwort</name>
    <name type="synonym">Lychnis saponaria</name>
    <dbReference type="NCBI Taxonomy" id="3572"/>
    <lineage>
        <taxon>Eukaryota</taxon>
        <taxon>Viridiplantae</taxon>
        <taxon>Streptophyta</taxon>
        <taxon>Embryophyta</taxon>
        <taxon>Tracheophyta</taxon>
        <taxon>Spermatophyta</taxon>
        <taxon>Magnoliopsida</taxon>
        <taxon>eudicotyledons</taxon>
        <taxon>Gunneridae</taxon>
        <taxon>Pentapetalae</taxon>
        <taxon>Caryophyllales</taxon>
        <taxon>Caryophyllaceae</taxon>
        <taxon>Caryophylleae</taxon>
        <taxon>Saponaria</taxon>
    </lineage>
</organism>
<dbReference type="AlphaFoldDB" id="A0AAW1JSI3"/>
<evidence type="ECO:0000313" key="4">
    <source>
        <dbReference type="EMBL" id="KAK9707332.1"/>
    </source>
</evidence>
<dbReference type="PANTHER" id="PTHR33054">
    <property type="entry name" value="CCHC-TYPE DOMAIN-CONTAINING PROTEIN"/>
    <property type="match status" value="1"/>
</dbReference>
<proteinExistence type="predicted"/>
<keyword evidence="5" id="KW-1185">Reference proteome</keyword>
<feature type="region of interest" description="Disordered" evidence="1">
    <location>
        <begin position="503"/>
        <end position="538"/>
    </location>
</feature>
<reference evidence="4" key="1">
    <citation type="submission" date="2024-03" db="EMBL/GenBank/DDBJ databases">
        <title>WGS assembly of Saponaria officinalis var. Norfolk2.</title>
        <authorList>
            <person name="Jenkins J."/>
            <person name="Shu S."/>
            <person name="Grimwood J."/>
            <person name="Barry K."/>
            <person name="Goodstein D."/>
            <person name="Schmutz J."/>
            <person name="Leebens-Mack J."/>
            <person name="Osbourn A."/>
        </authorList>
    </citation>
    <scope>NUCLEOTIDE SEQUENCE [LARGE SCALE GENOMIC DNA]</scope>
    <source>
        <strain evidence="4">JIC</strain>
    </source>
</reference>
<feature type="compositionally biased region" description="Polar residues" evidence="1">
    <location>
        <begin position="520"/>
        <end position="531"/>
    </location>
</feature>
<dbReference type="InterPro" id="IPR056010">
    <property type="entry name" value="DUF7588"/>
</dbReference>
<sequence length="926" mass="106026">MIHVGSTSKDSNTVQSSEISAPLDFSNWNIPTENPTQIYHIGPLDFKIAFSIRTHEETRSVQSDTETLNLLSYTSIQKYIQNKYRFIHFGLVQVAVKPLVHKEVDCPIYMALRDNCLKTYKDSLLTVVQTNVCNGPVYFNCFPDYTVDLSDPLIQESLILDLHVSGNKFKEFAKNFAIVFRIYFRLMSSTVNPKFIHEPSSKEETIFIEVHAKDIKTRSLVTTAKSLPWDKITIPEVLMIPKEPPTPNMIKQDLDEIEEDDKKVLLRFGSFRESTSTPSTPSSSFIPPRRSCSQLNSSNTRYRVYNKTPIPEYEATSSPPQSPTTSYFQSVNTITGEFEINKEYLRNDFNSSQNSVKIKWFLSFEKEIKDEIRDAWYKDMRKLSVDIPFFIWFDLYCQRLDIINPYCFSYIHVQSKLAQNWNLTDGRTVTAVHPPPKSFKFSQGDKEVEAAPYKTGRTHQACDPVVVDDIIKVYQQNNYSNQILQTIALQVDHVSTKLDAAKTQTNEPSKMAIQKPLSKLPNTTSFSNALSQPHFKPQNLPYSVTTKLAEDSGSSSSSSTDLLQKISSSLSQLASKHVNVISKPLGSESDSKEGSSDSDDEISQIKGQFNDLQEINKIKNPRSWQNISTRNYYPRPTPPDIQYEERSKFKTNQYSPNTIHEWNIDGKSEYEILNTLKEMGMAKAAYKIRESGEQVVFSMLIAGFTGQLKNWWDNSLTVDNQLEIFNHKTVRYTEGGMEVEVNDCCDYLLIVIGLYFIGNPKEEFSSQKIILTNLRCPTLSDYRWYKDTFLTYVLRRPDCNEGFWKEKFVSGHKADKCFTKKKINELFQDNPEMYQKLSKLFLKSSSSEEESNDEINIIQESSDDESYDSASSSPILMVMSSQIKMTKPSSLTPLIKLKIQTSKEMLSFDSSLLSFKNKPFNNSSTN</sequence>
<feature type="domain" description="DUF7588" evidence="2">
    <location>
        <begin position="342"/>
        <end position="404"/>
    </location>
</feature>
<name>A0AAW1JSI3_SAPOF</name>
<evidence type="ECO:0000259" key="2">
    <source>
        <dbReference type="Pfam" id="PF24496"/>
    </source>
</evidence>
<evidence type="ECO:0000313" key="5">
    <source>
        <dbReference type="Proteomes" id="UP001443914"/>
    </source>
</evidence>
<feature type="region of interest" description="Disordered" evidence="1">
    <location>
        <begin position="581"/>
        <end position="602"/>
    </location>
</feature>
<dbReference type="Pfam" id="PF24496">
    <property type="entry name" value="DUF7588"/>
    <property type="match status" value="1"/>
</dbReference>
<dbReference type="InterPro" id="IPR056648">
    <property type="entry name" value="DUF7746"/>
</dbReference>
<dbReference type="Proteomes" id="UP001443914">
    <property type="component" value="Unassembled WGS sequence"/>
</dbReference>
<feature type="domain" description="DUF7746" evidence="3">
    <location>
        <begin position="654"/>
        <end position="733"/>
    </location>
</feature>
<dbReference type="Pfam" id="PF01107">
    <property type="entry name" value="MP"/>
    <property type="match status" value="1"/>
</dbReference>
<accession>A0AAW1JSI3</accession>
<protein>
    <submittedName>
        <fullName evidence="4">Uncharacterized protein</fullName>
    </submittedName>
</protein>
<dbReference type="InterPro" id="IPR028919">
    <property type="entry name" value="Viral_movement"/>
</dbReference>
<dbReference type="EMBL" id="JBDFQZ010000007">
    <property type="protein sequence ID" value="KAK9707332.1"/>
    <property type="molecule type" value="Genomic_DNA"/>
</dbReference>
<dbReference type="Pfam" id="PF24925">
    <property type="entry name" value="DUF7746"/>
    <property type="match status" value="1"/>
</dbReference>
<comment type="caution">
    <text evidence="4">The sequence shown here is derived from an EMBL/GenBank/DDBJ whole genome shotgun (WGS) entry which is preliminary data.</text>
</comment>
<dbReference type="PANTHER" id="PTHR33054:SF9">
    <property type="entry name" value="CCHC-TYPE DOMAIN-CONTAINING PROTEIN"/>
    <property type="match status" value="1"/>
</dbReference>